<evidence type="ECO:0000313" key="2">
    <source>
        <dbReference type="EMBL" id="TKR72134.1"/>
    </source>
</evidence>
<feature type="compositionally biased region" description="Basic and acidic residues" evidence="1">
    <location>
        <begin position="287"/>
        <end position="299"/>
    </location>
</feature>
<dbReference type="EMBL" id="AZBU02000006">
    <property type="protein sequence ID" value="TKR72134.1"/>
    <property type="molecule type" value="Genomic_DNA"/>
</dbReference>
<accession>A0A4U5MR84</accession>
<feature type="region of interest" description="Disordered" evidence="1">
    <location>
        <begin position="101"/>
        <end position="136"/>
    </location>
</feature>
<sequence length="448" mass="51271">MSGGNFTQKYGIVATERLFWAIGKHPLLIKAVFPKEKALKDLSFDVREDFEKLVKKIRVELRKPEITSEECYKAVKTLKASYNTKKCSQVWIGKFPFLEKTKSSPSSDAEKTEAPASEGEPKEFLPKSEEQKSTEARKMVITQEHPRTSEFSAITPEMVRYAEEKLVEWQLRHPCTSKGSRAPQDEAMTVLESMTSRDLKLKKEVAKAEMRALKPERKRTTGVDEIAFVKNRNLTDPVRFLKLEGLDEASERSQVKRVKLPQGIPKNPRPSKRKLVDMTNRSNLGRWDQKQPVPKEPKDPLLLINQESDRQKDVKKLLEQEVELFTPPTTPGHYDVNAPDFSDPFTLYGDSISQDFSDSSAGSWLDNVPFEFCAPVEKSTKPLKEVKTCSVMPKTEGPEVRPKTPTNELLYHPETHDPKDIYGTPTKEVLSEIWKVYTEYNAKNIIRR</sequence>
<evidence type="ECO:0000256" key="1">
    <source>
        <dbReference type="SAM" id="MobiDB-lite"/>
    </source>
</evidence>
<proteinExistence type="predicted"/>
<comment type="caution">
    <text evidence="2">The sequence shown here is derived from an EMBL/GenBank/DDBJ whole genome shotgun (WGS) entry which is preliminary data.</text>
</comment>
<reference evidence="2 3" key="1">
    <citation type="journal article" date="2015" name="Genome Biol.">
        <title>Comparative genomics of Steinernema reveals deeply conserved gene regulatory networks.</title>
        <authorList>
            <person name="Dillman A.R."/>
            <person name="Macchietto M."/>
            <person name="Porter C.F."/>
            <person name="Rogers A."/>
            <person name="Williams B."/>
            <person name="Antoshechkin I."/>
            <person name="Lee M.M."/>
            <person name="Goodwin Z."/>
            <person name="Lu X."/>
            <person name="Lewis E.E."/>
            <person name="Goodrich-Blair H."/>
            <person name="Stock S.P."/>
            <person name="Adams B.J."/>
            <person name="Sternberg P.W."/>
            <person name="Mortazavi A."/>
        </authorList>
    </citation>
    <scope>NUCLEOTIDE SEQUENCE [LARGE SCALE GENOMIC DNA]</scope>
    <source>
        <strain evidence="2 3">ALL</strain>
    </source>
</reference>
<reference evidence="2 3" key="2">
    <citation type="journal article" date="2019" name="G3 (Bethesda)">
        <title>Hybrid Assembly of the Genome of the Entomopathogenic Nematode Steinernema carpocapsae Identifies the X-Chromosome.</title>
        <authorList>
            <person name="Serra L."/>
            <person name="Macchietto M."/>
            <person name="Macias-Munoz A."/>
            <person name="McGill C.J."/>
            <person name="Rodriguez I.M."/>
            <person name="Rodriguez B."/>
            <person name="Murad R."/>
            <person name="Mortazavi A."/>
        </authorList>
    </citation>
    <scope>NUCLEOTIDE SEQUENCE [LARGE SCALE GENOMIC DNA]</scope>
    <source>
        <strain evidence="2 3">ALL</strain>
    </source>
</reference>
<feature type="region of interest" description="Disordered" evidence="1">
    <location>
        <begin position="280"/>
        <end position="299"/>
    </location>
</feature>
<evidence type="ECO:0000313" key="3">
    <source>
        <dbReference type="Proteomes" id="UP000298663"/>
    </source>
</evidence>
<dbReference type="Proteomes" id="UP000298663">
    <property type="component" value="Unassembled WGS sequence"/>
</dbReference>
<organism evidence="2 3">
    <name type="scientific">Steinernema carpocapsae</name>
    <name type="common">Entomopathogenic nematode</name>
    <dbReference type="NCBI Taxonomy" id="34508"/>
    <lineage>
        <taxon>Eukaryota</taxon>
        <taxon>Metazoa</taxon>
        <taxon>Ecdysozoa</taxon>
        <taxon>Nematoda</taxon>
        <taxon>Chromadorea</taxon>
        <taxon>Rhabditida</taxon>
        <taxon>Tylenchina</taxon>
        <taxon>Panagrolaimomorpha</taxon>
        <taxon>Strongyloidoidea</taxon>
        <taxon>Steinernematidae</taxon>
        <taxon>Steinernema</taxon>
    </lineage>
</organism>
<gene>
    <name evidence="2" type="ORF">L596_019638</name>
</gene>
<protein>
    <submittedName>
        <fullName evidence="2">Uncharacterized protein</fullName>
    </submittedName>
</protein>
<feature type="region of interest" description="Disordered" evidence="1">
    <location>
        <begin position="394"/>
        <end position="422"/>
    </location>
</feature>
<dbReference type="AlphaFoldDB" id="A0A4U5MR84"/>
<feature type="compositionally biased region" description="Basic and acidic residues" evidence="1">
    <location>
        <begin position="411"/>
        <end position="420"/>
    </location>
</feature>
<name>A0A4U5MR84_STECR</name>
<keyword evidence="3" id="KW-1185">Reference proteome</keyword>